<keyword evidence="2" id="KW-1185">Reference proteome</keyword>
<reference evidence="1" key="1">
    <citation type="submission" date="2020-08" db="EMBL/GenBank/DDBJ databases">
        <title>Genome public.</title>
        <authorList>
            <person name="Liu C."/>
            <person name="Sun Q."/>
        </authorList>
    </citation>
    <scope>NUCLEOTIDE SEQUENCE</scope>
    <source>
        <strain evidence="1">NSJ-64</strain>
    </source>
</reference>
<dbReference type="InterPro" id="IPR014198">
    <property type="entry name" value="Spore_III_AB"/>
</dbReference>
<sequence length="171" mass="18831">MTGMMKITGMILIAACTTGIGISMAQELSEKVHKLETVIAALCTIADQLSYSLAPLDEIVGDLVKRGSFSQLFFLQSCQEFCISGLPFPTAWRKAVEENRDQLEEEDKGVLAGLADTLGQYDVGGQLTRIEHTKSLLQLRLNEAREKCTTHSKLYRTLGILAGAFFIIIFI</sequence>
<dbReference type="PIRSF" id="PIRSF021435">
    <property type="entry name" value="SpoIIIAB"/>
    <property type="match status" value="1"/>
</dbReference>
<organism evidence="1 2">
    <name type="scientific">Youxingia wuxianensis</name>
    <dbReference type="NCBI Taxonomy" id="2763678"/>
    <lineage>
        <taxon>Bacteria</taxon>
        <taxon>Bacillati</taxon>
        <taxon>Bacillota</taxon>
        <taxon>Clostridia</taxon>
        <taxon>Eubacteriales</taxon>
        <taxon>Oscillospiraceae</taxon>
        <taxon>Youxingia</taxon>
    </lineage>
</organism>
<gene>
    <name evidence="1" type="ORF">H8705_01170</name>
</gene>
<protein>
    <submittedName>
        <fullName evidence="1">Stage III sporulation protein AB</fullName>
    </submittedName>
</protein>
<name>A0A926EKS7_9FIRM</name>
<evidence type="ECO:0000313" key="1">
    <source>
        <dbReference type="EMBL" id="MBC8584195.1"/>
    </source>
</evidence>
<dbReference type="RefSeq" id="WP_262394046.1">
    <property type="nucleotide sequence ID" value="NZ_JACRTD010000001.1"/>
</dbReference>
<dbReference type="EMBL" id="JACRTD010000001">
    <property type="protein sequence ID" value="MBC8584195.1"/>
    <property type="molecule type" value="Genomic_DNA"/>
</dbReference>
<dbReference type="AlphaFoldDB" id="A0A926EKS7"/>
<comment type="caution">
    <text evidence="1">The sequence shown here is derived from an EMBL/GenBank/DDBJ whole genome shotgun (WGS) entry which is preliminary data.</text>
</comment>
<proteinExistence type="predicted"/>
<evidence type="ECO:0000313" key="2">
    <source>
        <dbReference type="Proteomes" id="UP000623678"/>
    </source>
</evidence>
<dbReference type="Pfam" id="PF09548">
    <property type="entry name" value="Spore_III_AB"/>
    <property type="match status" value="1"/>
</dbReference>
<accession>A0A926EKS7</accession>
<dbReference type="Proteomes" id="UP000623678">
    <property type="component" value="Unassembled WGS sequence"/>
</dbReference>